<feature type="transmembrane region" description="Helical" evidence="1">
    <location>
        <begin position="143"/>
        <end position="165"/>
    </location>
</feature>
<organism evidence="2 3">
    <name type="scientific">Alligator mississippiensis</name>
    <name type="common">American alligator</name>
    <dbReference type="NCBI Taxonomy" id="8496"/>
    <lineage>
        <taxon>Eukaryota</taxon>
        <taxon>Metazoa</taxon>
        <taxon>Chordata</taxon>
        <taxon>Craniata</taxon>
        <taxon>Vertebrata</taxon>
        <taxon>Euteleostomi</taxon>
        <taxon>Archelosauria</taxon>
        <taxon>Archosauria</taxon>
        <taxon>Crocodylia</taxon>
        <taxon>Alligatoridae</taxon>
        <taxon>Alligatorinae</taxon>
        <taxon>Alligator</taxon>
    </lineage>
</organism>
<evidence type="ECO:0000313" key="3">
    <source>
        <dbReference type="Proteomes" id="UP000050525"/>
    </source>
</evidence>
<accession>A0A151N1B3</accession>
<keyword evidence="1" id="KW-0812">Transmembrane</keyword>
<gene>
    <name evidence="2" type="ORF">Y1Q_0008172</name>
</gene>
<dbReference type="AlphaFoldDB" id="A0A151N1B3"/>
<evidence type="ECO:0000313" key="2">
    <source>
        <dbReference type="EMBL" id="KYO30517.1"/>
    </source>
</evidence>
<name>A0A151N1B3_ALLMI</name>
<dbReference type="Proteomes" id="UP000050525">
    <property type="component" value="Unassembled WGS sequence"/>
</dbReference>
<comment type="caution">
    <text evidence="2">The sequence shown here is derived from an EMBL/GenBank/DDBJ whole genome shotgun (WGS) entry which is preliminary data.</text>
</comment>
<keyword evidence="3" id="KW-1185">Reference proteome</keyword>
<proteinExistence type="predicted"/>
<sequence length="166" mass="18367">MVGSYNSRASPAPPEAPVGASGLGPCGCPVPELQLETSFWAHLRLLRREVVPGPFSPYTLLPGLTISPVMCPAFSSLYYHKELLKMESVQGVKNQRLMKTRGIQNYNINIAAAQLGRPKETAVCFLLSLSQKKKRKQLIVQEITLWWTCLSYSLLFSIVVAVTVMT</sequence>
<protein>
    <submittedName>
        <fullName evidence="2">Uncharacterized protein</fullName>
    </submittedName>
</protein>
<dbReference type="EMBL" id="AKHW03004154">
    <property type="protein sequence ID" value="KYO30517.1"/>
    <property type="molecule type" value="Genomic_DNA"/>
</dbReference>
<keyword evidence="1" id="KW-1133">Transmembrane helix</keyword>
<keyword evidence="1" id="KW-0472">Membrane</keyword>
<reference evidence="2 3" key="1">
    <citation type="journal article" date="2012" name="Genome Biol.">
        <title>Sequencing three crocodilian genomes to illuminate the evolution of archosaurs and amniotes.</title>
        <authorList>
            <person name="St John J.A."/>
            <person name="Braun E.L."/>
            <person name="Isberg S.R."/>
            <person name="Miles L.G."/>
            <person name="Chong A.Y."/>
            <person name="Gongora J."/>
            <person name="Dalzell P."/>
            <person name="Moran C."/>
            <person name="Bed'hom B."/>
            <person name="Abzhanov A."/>
            <person name="Burgess S.C."/>
            <person name="Cooksey A.M."/>
            <person name="Castoe T.A."/>
            <person name="Crawford N.G."/>
            <person name="Densmore L.D."/>
            <person name="Drew J.C."/>
            <person name="Edwards S.V."/>
            <person name="Faircloth B.C."/>
            <person name="Fujita M.K."/>
            <person name="Greenwold M.J."/>
            <person name="Hoffmann F.G."/>
            <person name="Howard J.M."/>
            <person name="Iguchi T."/>
            <person name="Janes D.E."/>
            <person name="Khan S.Y."/>
            <person name="Kohno S."/>
            <person name="de Koning A.J."/>
            <person name="Lance S.L."/>
            <person name="McCarthy F.M."/>
            <person name="McCormack J.E."/>
            <person name="Merchant M.E."/>
            <person name="Peterson D.G."/>
            <person name="Pollock D.D."/>
            <person name="Pourmand N."/>
            <person name="Raney B.J."/>
            <person name="Roessler K.A."/>
            <person name="Sanford J.R."/>
            <person name="Sawyer R.H."/>
            <person name="Schmidt C.J."/>
            <person name="Triplett E.W."/>
            <person name="Tuberville T.D."/>
            <person name="Venegas-Anaya M."/>
            <person name="Howard J.T."/>
            <person name="Jarvis E.D."/>
            <person name="Guillette L.J.Jr."/>
            <person name="Glenn T.C."/>
            <person name="Green R.E."/>
            <person name="Ray D.A."/>
        </authorList>
    </citation>
    <scope>NUCLEOTIDE SEQUENCE [LARGE SCALE GENOMIC DNA]</scope>
    <source>
        <strain evidence="2">KSC_2009_1</strain>
    </source>
</reference>
<evidence type="ECO:0000256" key="1">
    <source>
        <dbReference type="SAM" id="Phobius"/>
    </source>
</evidence>